<dbReference type="EnsemblPlants" id="Solyc05g024055.1.1">
    <property type="protein sequence ID" value="Solyc05g024055.1.1"/>
    <property type="gene ID" value="Solyc05g024055.1"/>
</dbReference>
<keyword evidence="2" id="KW-1185">Reference proteome</keyword>
<evidence type="ECO:0000313" key="2">
    <source>
        <dbReference type="Proteomes" id="UP000004994"/>
    </source>
</evidence>
<name>A0A3Q7GI05_SOLLC</name>
<organism evidence="1">
    <name type="scientific">Solanum lycopersicum</name>
    <name type="common">Tomato</name>
    <name type="synonym">Lycopersicon esculentum</name>
    <dbReference type="NCBI Taxonomy" id="4081"/>
    <lineage>
        <taxon>Eukaryota</taxon>
        <taxon>Viridiplantae</taxon>
        <taxon>Streptophyta</taxon>
        <taxon>Embryophyta</taxon>
        <taxon>Tracheophyta</taxon>
        <taxon>Spermatophyta</taxon>
        <taxon>Magnoliopsida</taxon>
        <taxon>eudicotyledons</taxon>
        <taxon>Gunneridae</taxon>
        <taxon>Pentapetalae</taxon>
        <taxon>asterids</taxon>
        <taxon>lamiids</taxon>
        <taxon>Solanales</taxon>
        <taxon>Solanaceae</taxon>
        <taxon>Solanoideae</taxon>
        <taxon>Solaneae</taxon>
        <taxon>Solanum</taxon>
        <taxon>Solanum subgen. Lycopersicon</taxon>
    </lineage>
</organism>
<dbReference type="InParanoid" id="A0A3Q7GI05"/>
<evidence type="ECO:0000313" key="1">
    <source>
        <dbReference type="EnsemblPlants" id="Solyc05g024055.1.1"/>
    </source>
</evidence>
<reference evidence="1" key="1">
    <citation type="journal article" date="2012" name="Nature">
        <title>The tomato genome sequence provides insights into fleshy fruit evolution.</title>
        <authorList>
            <consortium name="Tomato Genome Consortium"/>
        </authorList>
    </citation>
    <scope>NUCLEOTIDE SEQUENCE [LARGE SCALE GENOMIC DNA]</scope>
    <source>
        <strain evidence="1">cv. Heinz 1706</strain>
    </source>
</reference>
<sequence>MFDVIPKRCNELLGSAYNYLLSYKYFNFKVALAIKDKIPTRSRKGKIIVLGGKSCWASGCKETNVIVLEGRKHAGGRV</sequence>
<dbReference type="Gramene" id="Solyc05g024055.1.1">
    <property type="protein sequence ID" value="Solyc05g024055.1.1"/>
    <property type="gene ID" value="Solyc05g024055.1"/>
</dbReference>
<dbReference type="STRING" id="4081.A0A3Q7GI05"/>
<dbReference type="AlphaFoldDB" id="A0A3Q7GI05"/>
<dbReference type="Proteomes" id="UP000004994">
    <property type="component" value="Chromosome 5"/>
</dbReference>
<protein>
    <submittedName>
        <fullName evidence="1">Uncharacterized protein</fullName>
    </submittedName>
</protein>
<accession>A0A3Q7GI05</accession>
<reference evidence="1" key="2">
    <citation type="submission" date="2019-01" db="UniProtKB">
        <authorList>
            <consortium name="EnsemblPlants"/>
        </authorList>
    </citation>
    <scope>IDENTIFICATION</scope>
    <source>
        <strain evidence="1">cv. Heinz 1706</strain>
    </source>
</reference>
<proteinExistence type="predicted"/>